<dbReference type="RefSeq" id="WP_014355507.1">
    <property type="nucleotide sequence ID" value="NC_016894.1"/>
</dbReference>
<feature type="compositionally biased region" description="Acidic residues" evidence="1">
    <location>
        <begin position="62"/>
        <end position="83"/>
    </location>
</feature>
<gene>
    <name evidence="2" type="ordered locus">Awo_c11200</name>
</gene>
<organism evidence="2 3">
    <name type="scientific">Acetobacterium woodii (strain ATCC 29683 / DSM 1030 / JCM 2381 / KCTC 1655 / WB1)</name>
    <dbReference type="NCBI Taxonomy" id="931626"/>
    <lineage>
        <taxon>Bacteria</taxon>
        <taxon>Bacillati</taxon>
        <taxon>Bacillota</taxon>
        <taxon>Clostridia</taxon>
        <taxon>Eubacteriales</taxon>
        <taxon>Eubacteriaceae</taxon>
        <taxon>Acetobacterium</taxon>
    </lineage>
</organism>
<dbReference type="OrthoDB" id="1777523at2"/>
<proteinExistence type="predicted"/>
<reference evidence="3" key="1">
    <citation type="submission" date="2011-07" db="EMBL/GenBank/DDBJ databases">
        <title>Complete genome sequence of Acetobacterium woodii.</title>
        <authorList>
            <person name="Poehlein A."/>
            <person name="Schmidt S."/>
            <person name="Kaster A.-K."/>
            <person name="Goenrich M."/>
            <person name="Vollmers J."/>
            <person name="Thuermer A."/>
            <person name="Gottschalk G."/>
            <person name="Thauer R.K."/>
            <person name="Daniel R."/>
            <person name="Mueller V."/>
        </authorList>
    </citation>
    <scope>NUCLEOTIDE SEQUENCE [LARGE SCALE GENOMIC DNA]</scope>
    <source>
        <strain evidence="3">ATCC 29683 / DSM 1030 / JCM 2381 / KCTC 1655 / WB1</strain>
    </source>
</reference>
<feature type="region of interest" description="Disordered" evidence="1">
    <location>
        <begin position="17"/>
        <end position="124"/>
    </location>
</feature>
<sequence>MKTEKKGRAINTIFNRNKKSDLIDSNTDSDKYESENEKFIQNEEVKNEVEMKHEIDQSEQTACEEMEVFDPEQENEDPMEVAEDTQKDEKAEHEANDELKNKDASEQDEKTGISKSSHEADPDEITTVMKEIDRLNQVVEDLKSENAEISIERDQNEKLYLELKDILVHIGLTKELDILENIKTKLKSEQERRQFLEKSLKEKEVFIESLKNGIFSGINQLFDQKPPNQIVGKPENTAQIEVIEASHGDEDVRNIKSSNEIAVEIMELNKSGKNLAEIAKITKLPKQKVSEFLRKHGNVDEEGA</sequence>
<dbReference type="EMBL" id="CP002987">
    <property type="protein sequence ID" value="AFA47904.1"/>
    <property type="molecule type" value="Genomic_DNA"/>
</dbReference>
<dbReference type="STRING" id="931626.Awo_c11200"/>
<dbReference type="HOGENOM" id="CLU_914069_0_0_9"/>
<accession>H6LDD2</accession>
<name>H6LDD2_ACEWD</name>
<feature type="compositionally biased region" description="Basic and acidic residues" evidence="1">
    <location>
        <begin position="84"/>
        <end position="120"/>
    </location>
</feature>
<keyword evidence="3" id="KW-1185">Reference proteome</keyword>
<dbReference type="KEGG" id="awo:Awo_c11200"/>
<reference evidence="2 3" key="2">
    <citation type="journal article" date="2012" name="PLoS ONE">
        <title>An ancient pathway combining carbon dioxide fixation with the generation and utilization of a sodium ion gradient for ATP synthesis.</title>
        <authorList>
            <person name="Poehlein A."/>
            <person name="Schmidt S."/>
            <person name="Kaster A.K."/>
            <person name="Goenrich M."/>
            <person name="Vollmers J."/>
            <person name="Thurmer A."/>
            <person name="Bertsch J."/>
            <person name="Schuchmann K."/>
            <person name="Voigt B."/>
            <person name="Hecker M."/>
            <person name="Daniel R."/>
            <person name="Thauer R.K."/>
            <person name="Gottschalk G."/>
            <person name="Muller V."/>
        </authorList>
    </citation>
    <scope>NUCLEOTIDE SEQUENCE [LARGE SCALE GENOMIC DNA]</scope>
    <source>
        <strain evidence="3">ATCC 29683 / DSM 1030 / JCM 2381 / KCTC 1655 / WB1</strain>
    </source>
</reference>
<evidence type="ECO:0000313" key="3">
    <source>
        <dbReference type="Proteomes" id="UP000007177"/>
    </source>
</evidence>
<evidence type="ECO:0000313" key="2">
    <source>
        <dbReference type="EMBL" id="AFA47904.1"/>
    </source>
</evidence>
<feature type="compositionally biased region" description="Basic and acidic residues" evidence="1">
    <location>
        <begin position="18"/>
        <end position="56"/>
    </location>
</feature>
<dbReference type="AlphaFoldDB" id="H6LDD2"/>
<dbReference type="Proteomes" id="UP000007177">
    <property type="component" value="Chromosome"/>
</dbReference>
<protein>
    <submittedName>
        <fullName evidence="2">Uncharacterized protein</fullName>
    </submittedName>
</protein>
<evidence type="ECO:0000256" key="1">
    <source>
        <dbReference type="SAM" id="MobiDB-lite"/>
    </source>
</evidence>